<gene>
    <name evidence="2" type="ORF">CDAR_464011</name>
</gene>
<dbReference type="EMBL" id="BPLQ01013634">
    <property type="protein sequence ID" value="GIY73680.1"/>
    <property type="molecule type" value="Genomic_DNA"/>
</dbReference>
<feature type="region of interest" description="Disordered" evidence="1">
    <location>
        <begin position="198"/>
        <end position="224"/>
    </location>
</feature>
<dbReference type="Proteomes" id="UP001054837">
    <property type="component" value="Unassembled WGS sequence"/>
</dbReference>
<accession>A0AAV4VWN0</accession>
<sequence>MKHANYPNPVRDRPSWFQRMRSLLGTAGPQRKKNRCLSPTSSYIAAVWCPSGLWLFISQASGSNPGCGMEISISSSQPETPSVMSMDGSPLNPADLAFRYSPDVSIRYSTPSPVGRRTQVPRRPATRVYTPPEHMGDPWFGHSSPIDPEQRARRMSPVRAADFLERWKRKAIFSPLQPDDIVESDEELPTMLEMKMRQMDEETKKLPPRPYPRPTSPARSPAVERMREELVKDDDRWKYVSEKTLRLFFFS</sequence>
<keyword evidence="3" id="KW-1185">Reference proteome</keyword>
<protein>
    <submittedName>
        <fullName evidence="2">Uncharacterized protein</fullName>
    </submittedName>
</protein>
<name>A0AAV4VWN0_9ARAC</name>
<dbReference type="AlphaFoldDB" id="A0AAV4VWN0"/>
<reference evidence="2 3" key="1">
    <citation type="submission" date="2021-06" db="EMBL/GenBank/DDBJ databases">
        <title>Caerostris darwini draft genome.</title>
        <authorList>
            <person name="Kono N."/>
            <person name="Arakawa K."/>
        </authorList>
    </citation>
    <scope>NUCLEOTIDE SEQUENCE [LARGE SCALE GENOMIC DNA]</scope>
</reference>
<evidence type="ECO:0000313" key="3">
    <source>
        <dbReference type="Proteomes" id="UP001054837"/>
    </source>
</evidence>
<comment type="caution">
    <text evidence="2">The sequence shown here is derived from an EMBL/GenBank/DDBJ whole genome shotgun (WGS) entry which is preliminary data.</text>
</comment>
<proteinExistence type="predicted"/>
<evidence type="ECO:0000313" key="2">
    <source>
        <dbReference type="EMBL" id="GIY73680.1"/>
    </source>
</evidence>
<evidence type="ECO:0000256" key="1">
    <source>
        <dbReference type="SAM" id="MobiDB-lite"/>
    </source>
</evidence>
<organism evidence="2 3">
    <name type="scientific">Caerostris darwini</name>
    <dbReference type="NCBI Taxonomy" id="1538125"/>
    <lineage>
        <taxon>Eukaryota</taxon>
        <taxon>Metazoa</taxon>
        <taxon>Ecdysozoa</taxon>
        <taxon>Arthropoda</taxon>
        <taxon>Chelicerata</taxon>
        <taxon>Arachnida</taxon>
        <taxon>Araneae</taxon>
        <taxon>Araneomorphae</taxon>
        <taxon>Entelegynae</taxon>
        <taxon>Araneoidea</taxon>
        <taxon>Araneidae</taxon>
        <taxon>Caerostris</taxon>
    </lineage>
</organism>